<comment type="subunit">
    <text evidence="3 7">The complex is composed of two ATP-binding proteins (PstB), two transmembrane proteins (PstC and PstA) and a solute-binding protein (PstS).</text>
</comment>
<evidence type="ECO:0000313" key="11">
    <source>
        <dbReference type="Proteomes" id="UP000548867"/>
    </source>
</evidence>
<feature type="chain" id="PRO_5030606826" description="Phosphate-binding protein PstS" evidence="8">
    <location>
        <begin position="22"/>
        <end position="337"/>
    </location>
</feature>
<dbReference type="AlphaFoldDB" id="A0A7W6CFR7"/>
<evidence type="ECO:0000256" key="7">
    <source>
        <dbReference type="PIRNR" id="PIRNR002756"/>
    </source>
</evidence>
<feature type="signal peptide" evidence="8">
    <location>
        <begin position="1"/>
        <end position="21"/>
    </location>
</feature>
<dbReference type="PIRSF" id="PIRSF002756">
    <property type="entry name" value="PstS"/>
    <property type="match status" value="1"/>
</dbReference>
<dbReference type="GO" id="GO:0042301">
    <property type="term" value="F:phosphate ion binding"/>
    <property type="evidence" value="ECO:0007669"/>
    <property type="project" value="InterPro"/>
</dbReference>
<keyword evidence="8" id="KW-0732">Signal</keyword>
<sequence>MFRKTVLAFGLGLAMISPAMAESFTGAGASFPASLYQAWAREYAAASGDQLNYQSIGSGGGVRQIIAHTVDFGATDKPLKPEELNKAGLVQFPAAIGGVVPVFNLPGIGPGQLRLSGGLLGEIFLGRIKRWNDPRIAALNPGLKLPPFPITVVHRADGSGTTFLFTTYLAQTSPDWARIVGASDAVKWPAGIGGKGNDGVAAFVRQTYGALGYVEYIYARKGKVSYARVENASGQFPTPEPASFAAAAAAAPWGRAAGNYVLLLNQPGAGTWPISGATFILMHREQERPEKGRAVLRFFDWAFARGDATAARLSYVPLPASLKAMVRQQWRAIGGGK</sequence>
<dbReference type="InterPro" id="IPR024370">
    <property type="entry name" value="PBP_domain"/>
</dbReference>
<dbReference type="PANTHER" id="PTHR42996">
    <property type="entry name" value="PHOSPHATE-BINDING PROTEIN PSTS"/>
    <property type="match status" value="1"/>
</dbReference>
<dbReference type="RefSeq" id="WP_183622163.1">
    <property type="nucleotide sequence ID" value="NZ_JACIDX010000001.1"/>
</dbReference>
<reference evidence="10 11" key="1">
    <citation type="submission" date="2020-08" db="EMBL/GenBank/DDBJ databases">
        <title>Genomic Encyclopedia of Type Strains, Phase IV (KMG-IV): sequencing the most valuable type-strain genomes for metagenomic binning, comparative biology and taxonomic classification.</title>
        <authorList>
            <person name="Goeker M."/>
        </authorList>
    </citation>
    <scope>NUCLEOTIDE SEQUENCE [LARGE SCALE GENOMIC DNA]</scope>
    <source>
        <strain evidence="10 11">DSM 27057</strain>
    </source>
</reference>
<name>A0A7W6CFR7_9SPHN</name>
<dbReference type="CDD" id="cd13565">
    <property type="entry name" value="PBP2_PstS"/>
    <property type="match status" value="1"/>
</dbReference>
<evidence type="ECO:0000256" key="3">
    <source>
        <dbReference type="ARBA" id="ARBA00011529"/>
    </source>
</evidence>
<evidence type="ECO:0000256" key="5">
    <source>
        <dbReference type="ARBA" id="ARBA00022448"/>
    </source>
</evidence>
<comment type="similarity">
    <text evidence="2 7">Belongs to the PstS family.</text>
</comment>
<proteinExistence type="inferred from homology"/>
<dbReference type="GO" id="GO:0043190">
    <property type="term" value="C:ATP-binding cassette (ABC) transporter complex"/>
    <property type="evidence" value="ECO:0007669"/>
    <property type="project" value="InterPro"/>
</dbReference>
<gene>
    <name evidence="10" type="ORF">GGR38_000410</name>
</gene>
<dbReference type="Gene3D" id="3.40.190.10">
    <property type="entry name" value="Periplasmic binding protein-like II"/>
    <property type="match status" value="2"/>
</dbReference>
<dbReference type="Pfam" id="PF12849">
    <property type="entry name" value="PBP_like_2"/>
    <property type="match status" value="1"/>
</dbReference>
<keyword evidence="6 7" id="KW-0592">Phosphate transport</keyword>
<comment type="caution">
    <text evidence="10">The sequence shown here is derived from an EMBL/GenBank/DDBJ whole genome shotgun (WGS) entry which is preliminary data.</text>
</comment>
<feature type="domain" description="PBP" evidence="9">
    <location>
        <begin position="21"/>
        <end position="303"/>
    </location>
</feature>
<keyword evidence="11" id="KW-1185">Reference proteome</keyword>
<evidence type="ECO:0000313" key="10">
    <source>
        <dbReference type="EMBL" id="MBB3953498.1"/>
    </source>
</evidence>
<dbReference type="InterPro" id="IPR005673">
    <property type="entry name" value="ABC_phos-bd_PstS"/>
</dbReference>
<dbReference type="NCBIfam" id="NF008171">
    <property type="entry name" value="PRK10918.1"/>
    <property type="match status" value="1"/>
</dbReference>
<evidence type="ECO:0000256" key="1">
    <source>
        <dbReference type="ARBA" id="ARBA00002841"/>
    </source>
</evidence>
<dbReference type="Proteomes" id="UP000548867">
    <property type="component" value="Unassembled WGS sequence"/>
</dbReference>
<protein>
    <recommendedName>
        <fullName evidence="4 7">Phosphate-binding protein PstS</fullName>
    </recommendedName>
</protein>
<dbReference type="NCBIfam" id="TIGR00975">
    <property type="entry name" value="3a0107s03"/>
    <property type="match status" value="1"/>
</dbReference>
<evidence type="ECO:0000259" key="9">
    <source>
        <dbReference type="Pfam" id="PF12849"/>
    </source>
</evidence>
<dbReference type="SUPFAM" id="SSF53850">
    <property type="entry name" value="Periplasmic binding protein-like II"/>
    <property type="match status" value="1"/>
</dbReference>
<accession>A0A7W6CFR7</accession>
<dbReference type="GO" id="GO:0035435">
    <property type="term" value="P:phosphate ion transmembrane transport"/>
    <property type="evidence" value="ECO:0007669"/>
    <property type="project" value="InterPro"/>
</dbReference>
<evidence type="ECO:0000256" key="8">
    <source>
        <dbReference type="SAM" id="SignalP"/>
    </source>
</evidence>
<dbReference type="EMBL" id="JACIDX010000001">
    <property type="protein sequence ID" value="MBB3953498.1"/>
    <property type="molecule type" value="Genomic_DNA"/>
</dbReference>
<dbReference type="PANTHER" id="PTHR42996:SF1">
    <property type="entry name" value="PHOSPHATE-BINDING PROTEIN PSTS"/>
    <property type="match status" value="1"/>
</dbReference>
<evidence type="ECO:0000256" key="2">
    <source>
        <dbReference type="ARBA" id="ARBA00008725"/>
    </source>
</evidence>
<keyword evidence="5 7" id="KW-0813">Transport</keyword>
<evidence type="ECO:0000256" key="6">
    <source>
        <dbReference type="ARBA" id="ARBA00022592"/>
    </source>
</evidence>
<evidence type="ECO:0000256" key="4">
    <source>
        <dbReference type="ARBA" id="ARBA00021889"/>
    </source>
</evidence>
<organism evidence="10 11">
    <name type="scientific">Novosphingobium sediminicola</name>
    <dbReference type="NCBI Taxonomy" id="563162"/>
    <lineage>
        <taxon>Bacteria</taxon>
        <taxon>Pseudomonadati</taxon>
        <taxon>Pseudomonadota</taxon>
        <taxon>Alphaproteobacteria</taxon>
        <taxon>Sphingomonadales</taxon>
        <taxon>Sphingomonadaceae</taxon>
        <taxon>Novosphingobium</taxon>
    </lineage>
</organism>
<dbReference type="InterPro" id="IPR050962">
    <property type="entry name" value="Phosphate-bind_PstS"/>
</dbReference>
<comment type="function">
    <text evidence="1 7">Part of the ABC transporter complex PstSACB involved in phosphate import.</text>
</comment>